<comment type="caution">
    <text evidence="6">The sequence shown here is derived from an EMBL/GenBank/DDBJ whole genome shotgun (WGS) entry which is preliminary data.</text>
</comment>
<dbReference type="Proteomes" id="UP000447873">
    <property type="component" value="Unassembled WGS sequence"/>
</dbReference>
<evidence type="ECO:0000313" key="7">
    <source>
        <dbReference type="EMBL" id="KAE9992953.1"/>
    </source>
</evidence>
<organism evidence="6 8">
    <name type="scientific">Venturia inaequalis</name>
    <name type="common">Apple scab fungus</name>
    <dbReference type="NCBI Taxonomy" id="5025"/>
    <lineage>
        <taxon>Eukaryota</taxon>
        <taxon>Fungi</taxon>
        <taxon>Dikarya</taxon>
        <taxon>Ascomycota</taxon>
        <taxon>Pezizomycotina</taxon>
        <taxon>Dothideomycetes</taxon>
        <taxon>Pleosporomycetidae</taxon>
        <taxon>Venturiales</taxon>
        <taxon>Venturiaceae</taxon>
        <taxon>Venturia</taxon>
    </lineage>
</organism>
<feature type="coiled-coil region" evidence="2">
    <location>
        <begin position="494"/>
        <end position="563"/>
    </location>
</feature>
<dbReference type="EMBL" id="WNWR01000042">
    <property type="protein sequence ID" value="KAE9992953.1"/>
    <property type="molecule type" value="Genomic_DNA"/>
</dbReference>
<sequence length="956" mass="105015">MNKHVQSPPPTQLQLASFANSPTPTTNSDWSYPLASPYGAPPPNGRTPDTPSVSSGHTSGASTTDGAMPNGLRRPSTNGNPSPPSSISRSSDDNGMYAHSVAGSVDSRRAFMLEESLSEHYRVLKNYLAAYLNSERSDPRQNRARDKLLRLTSVQFQELSTDVYDEMLRREDDRRRGGPGAPGNPTPKYLLPKQNFHFKRNQARQKLSTLPPDRFRQLATDVFFELERRYPRFVDPNDRPTSSTPSVASMGGRSVASMGGRGFQPPPRTASRGPGPLDVQRNGYGPGIQPGLDTPPSDYGRPMQKTFQSNTIVPEKGLMVEDDEDEDVTMTRGPPGGDVQMRIHVEQLEQKVDDLQNQLREKSSLLEKAQSSTKDRDSTAEQERSEWTGLRSSLEAKVQEAQDLNDSLKTEIDRVQGEKQASERELQGQLENARRSERDLERDLRTQLESTRKEGQDVERDLRTQLAAMAEGALGSRSLSRTNSDAPPEWRERFEILEQELNDQRQTTEEVRHDAAQFLEEMRSLSQQSADAIAKEERLLDQVSALEREIREWKSRYSKVKSQNRSLRASSLGLPGINADVSQFAHESPYTTQDGLIKDFHVTNYQLAIDDVLQGARRPDAAEALTEGMKQVIIAVRQISMDVEPLASPGHVDENGQDSAKDHARMKSKLSSSANNFITVTKTHVAGAGLAPVSLIDAAASHLTASVVEVIQMAKVRPSTQEELESEEFDDRVVSKPAPLMMRSKNTSIDAGSPLIHAKFNGLSNGHVRNQSSLGSSAGNSAYSRYSRYSNNMSPSRDAMVNGDKGLGINQGMGMVRESGIEELKNYLEDSTAILVRSIQPLVNTVRSAGGNSVDVTDFVGDIDATVHDIASKTSTAITDLRDAALAKHAPPIVKFLEASSAELVRLNNEISASGKAGDALAPAAFKIARATKELVLRVDRIATGELTVHSDVPEF</sequence>
<evidence type="ECO:0000313" key="6">
    <source>
        <dbReference type="EMBL" id="KAE9979546.1"/>
    </source>
</evidence>
<dbReference type="Proteomes" id="UP000433883">
    <property type="component" value="Unassembled WGS sequence"/>
</dbReference>
<feature type="region of interest" description="Disordered" evidence="3">
    <location>
        <begin position="169"/>
        <end position="191"/>
    </location>
</feature>
<feature type="region of interest" description="Disordered" evidence="3">
    <location>
        <begin position="233"/>
        <end position="339"/>
    </location>
</feature>
<evidence type="ECO:0000313" key="5">
    <source>
        <dbReference type="EMBL" id="KAE9965691.1"/>
    </source>
</evidence>
<dbReference type="Pfam" id="PF12205">
    <property type="entry name" value="GIT1_C"/>
    <property type="match status" value="1"/>
</dbReference>
<evidence type="ECO:0000256" key="2">
    <source>
        <dbReference type="SAM" id="Coils"/>
    </source>
</evidence>
<evidence type="ECO:0000259" key="4">
    <source>
        <dbReference type="SMART" id="SM00555"/>
    </source>
</evidence>
<dbReference type="InterPro" id="IPR013724">
    <property type="entry name" value="GIT_SHD"/>
</dbReference>
<dbReference type="GO" id="GO:0005826">
    <property type="term" value="C:actomyosin contractile ring"/>
    <property type="evidence" value="ECO:0007669"/>
    <property type="project" value="TreeGrafter"/>
</dbReference>
<feature type="compositionally biased region" description="Polar residues" evidence="3">
    <location>
        <begin position="47"/>
        <end position="65"/>
    </location>
</feature>
<feature type="compositionally biased region" description="Low complexity" evidence="3">
    <location>
        <begin position="73"/>
        <end position="89"/>
    </location>
</feature>
<accession>A0A8H3UZT9</accession>
<dbReference type="AlphaFoldDB" id="A0A8H3UZT9"/>
<name>A0A8H3UZT9_VENIN</name>
<keyword evidence="2" id="KW-0175">Coiled coil</keyword>
<dbReference type="Pfam" id="PF08518">
    <property type="entry name" value="GIT_SHD"/>
    <property type="match status" value="2"/>
</dbReference>
<evidence type="ECO:0000256" key="1">
    <source>
        <dbReference type="ARBA" id="ARBA00022737"/>
    </source>
</evidence>
<dbReference type="InterPro" id="IPR022018">
    <property type="entry name" value="GIT1_C"/>
</dbReference>
<reference evidence="6 8" key="1">
    <citation type="submission" date="2018-12" db="EMBL/GenBank/DDBJ databases">
        <title>Venturia inaequalis Genome Resource.</title>
        <authorList>
            <person name="Lichtner F.J."/>
        </authorList>
    </citation>
    <scope>NUCLEOTIDE SEQUENCE [LARGE SCALE GENOMIC DNA]</scope>
    <source>
        <strain evidence="6 8">120213</strain>
        <strain evidence="5">Bline_iso_100314</strain>
        <strain evidence="7 9">DMI_063113</strain>
    </source>
</reference>
<keyword evidence="9" id="KW-1185">Reference proteome</keyword>
<dbReference type="GO" id="GO:0005078">
    <property type="term" value="F:MAP-kinase scaffold activity"/>
    <property type="evidence" value="ECO:0007669"/>
    <property type="project" value="TreeGrafter"/>
</dbReference>
<dbReference type="PANTHER" id="PTHR21601:SF0">
    <property type="entry name" value="PROTEIN SPA2-RELATED"/>
    <property type="match status" value="1"/>
</dbReference>
<feature type="compositionally biased region" description="Basic and acidic residues" evidence="3">
    <location>
        <begin position="373"/>
        <end position="386"/>
    </location>
</feature>
<evidence type="ECO:0000313" key="9">
    <source>
        <dbReference type="Proteomes" id="UP000490939"/>
    </source>
</evidence>
<proteinExistence type="predicted"/>
<protein>
    <recommendedName>
        <fullName evidence="4">GIT Spa2 homology (SHD) domain-containing protein</fullName>
    </recommendedName>
</protein>
<evidence type="ECO:0000313" key="8">
    <source>
        <dbReference type="Proteomes" id="UP000447873"/>
    </source>
</evidence>
<keyword evidence="1" id="KW-0677">Repeat</keyword>
<dbReference type="PANTHER" id="PTHR21601">
    <property type="entry name" value="SPA2 PROTEIN"/>
    <property type="match status" value="1"/>
</dbReference>
<dbReference type="OrthoDB" id="5588096at2759"/>
<feature type="domain" description="GIT Spa2 homology (SHD)" evidence="4">
    <location>
        <begin position="144"/>
        <end position="174"/>
    </location>
</feature>
<gene>
    <name evidence="5" type="ORF">BLS_007446</name>
    <name evidence="7" type="ORF">EG327_007087</name>
    <name evidence="6" type="ORF">EG328_000798</name>
</gene>
<feature type="domain" description="GIT Spa2 homology (SHD)" evidence="4">
    <location>
        <begin position="203"/>
        <end position="233"/>
    </location>
</feature>
<feature type="compositionally biased region" description="Polar residues" evidence="3">
    <location>
        <begin position="12"/>
        <end position="30"/>
    </location>
</feature>
<feature type="region of interest" description="Disordered" evidence="3">
    <location>
        <begin position="365"/>
        <end position="394"/>
    </location>
</feature>
<dbReference type="GO" id="GO:1902716">
    <property type="term" value="C:cell cortex of growing cell tip"/>
    <property type="evidence" value="ECO:0007669"/>
    <property type="project" value="TreeGrafter"/>
</dbReference>
<dbReference type="EMBL" id="WNWQ01000586">
    <property type="protein sequence ID" value="KAE9965691.1"/>
    <property type="molecule type" value="Genomic_DNA"/>
</dbReference>
<dbReference type="Proteomes" id="UP000490939">
    <property type="component" value="Unassembled WGS sequence"/>
</dbReference>
<dbReference type="Pfam" id="PF23742">
    <property type="entry name" value="VBS_C3G9"/>
    <property type="match status" value="1"/>
</dbReference>
<dbReference type="EMBL" id="WNWS01000116">
    <property type="protein sequence ID" value="KAE9979546.1"/>
    <property type="molecule type" value="Genomic_DNA"/>
</dbReference>
<feature type="region of interest" description="Disordered" evidence="3">
    <location>
        <begin position="414"/>
        <end position="460"/>
    </location>
</feature>
<feature type="region of interest" description="Disordered" evidence="3">
    <location>
        <begin position="1"/>
        <end position="99"/>
    </location>
</feature>
<evidence type="ECO:0000256" key="3">
    <source>
        <dbReference type="SAM" id="MobiDB-lite"/>
    </source>
</evidence>
<dbReference type="InterPro" id="IPR056439">
    <property type="entry name" value="VBS_C3G9"/>
</dbReference>
<dbReference type="SMART" id="SM00555">
    <property type="entry name" value="GIT"/>
    <property type="match status" value="2"/>
</dbReference>
<dbReference type="InterPro" id="IPR039892">
    <property type="entry name" value="Spa2/Sph1"/>
</dbReference>